<keyword evidence="3" id="KW-1185">Reference proteome</keyword>
<sequence length="250" mass="26956">MSFFKTLVSPNKAETKKDPEDTASKAESVCDGQAGQKTSEIQARGAKKKHLDSPRLGLAFRKFFRHKGAEKSPTTSADLKSDKANFTSQETQGAVKNPKGCNPSGHTQSTTTPETAKEGIKEKSGPTSLPLGKLFWKKTSDSAEKTITPPEPEPTGAPQKGKEGSSKDKKSAVEMNKQKSNKQEAKEPAQCTEQATVDTNSLQNGDKLQKRPEKRQQSLGGFFKGLGPKRMLDAQVQTDPVSIGPVGKSK</sequence>
<dbReference type="Ensembl" id="ENSMFAT00000087241.1">
    <property type="protein sequence ID" value="ENSMFAP00000056996.1"/>
    <property type="gene ID" value="ENSMFAG00000033646.2"/>
</dbReference>
<dbReference type="PANTHER" id="PTHR15016">
    <property type="entry name" value="BREAST CARCINOMA-AMPLIFIED SEQUENCE 1"/>
    <property type="match status" value="1"/>
</dbReference>
<dbReference type="AlphaFoldDB" id="A0A7N9CX52"/>
<feature type="compositionally biased region" description="Basic and acidic residues" evidence="1">
    <location>
        <begin position="115"/>
        <end position="124"/>
    </location>
</feature>
<gene>
    <name evidence="2" type="primary">BCAS1</name>
</gene>
<feature type="region of interest" description="Disordered" evidence="1">
    <location>
        <begin position="1"/>
        <end position="250"/>
    </location>
</feature>
<proteinExistence type="predicted"/>
<feature type="compositionally biased region" description="Basic and acidic residues" evidence="1">
    <location>
        <begin position="13"/>
        <end position="24"/>
    </location>
</feature>
<reference evidence="2" key="2">
    <citation type="submission" date="2025-08" db="UniProtKB">
        <authorList>
            <consortium name="Ensembl"/>
        </authorList>
    </citation>
    <scope>IDENTIFICATION</scope>
</reference>
<evidence type="ECO:0000256" key="1">
    <source>
        <dbReference type="SAM" id="MobiDB-lite"/>
    </source>
</evidence>
<dbReference type="PANTHER" id="PTHR15016:SF6">
    <property type="entry name" value="BREAST CARCINOMA-AMPLIFIED SEQUENCE 1"/>
    <property type="match status" value="1"/>
</dbReference>
<name>A0A7N9CX52_MACFA</name>
<feature type="compositionally biased region" description="Basic and acidic residues" evidence="1">
    <location>
        <begin position="207"/>
        <end position="216"/>
    </location>
</feature>
<evidence type="ECO:0000313" key="3">
    <source>
        <dbReference type="Proteomes" id="UP000233100"/>
    </source>
</evidence>
<protein>
    <submittedName>
        <fullName evidence="2">Brain enriched myelin associated protein 1</fullName>
    </submittedName>
</protein>
<dbReference type="InterPro" id="IPR026115">
    <property type="entry name" value="NABC1"/>
</dbReference>
<reference evidence="2 3" key="1">
    <citation type="submission" date="2013-03" db="EMBL/GenBank/DDBJ databases">
        <authorList>
            <person name="Warren W."/>
            <person name="Wilson R.K."/>
        </authorList>
    </citation>
    <scope>NUCLEOTIDE SEQUENCE</scope>
</reference>
<dbReference type="Bgee" id="ENSMFAG00000033646">
    <property type="expression patterns" value="Expressed in colon and 5 other cell types or tissues"/>
</dbReference>
<feature type="compositionally biased region" description="Polar residues" evidence="1">
    <location>
        <begin position="191"/>
        <end position="206"/>
    </location>
</feature>
<reference evidence="2" key="3">
    <citation type="submission" date="2025-09" db="UniProtKB">
        <authorList>
            <consortium name="Ensembl"/>
        </authorList>
    </citation>
    <scope>IDENTIFICATION</scope>
</reference>
<dbReference type="GO" id="GO:0042552">
    <property type="term" value="P:myelination"/>
    <property type="evidence" value="ECO:0007669"/>
    <property type="project" value="TreeGrafter"/>
</dbReference>
<accession>A0A7N9CX52</accession>
<feature type="compositionally biased region" description="Polar residues" evidence="1">
    <location>
        <begin position="104"/>
        <end position="114"/>
    </location>
</feature>
<dbReference type="GeneTree" id="ENSGT00390000003167"/>
<feature type="compositionally biased region" description="Polar residues" evidence="1">
    <location>
        <begin position="72"/>
        <end position="94"/>
    </location>
</feature>
<feature type="compositionally biased region" description="Basic and acidic residues" evidence="1">
    <location>
        <begin position="160"/>
        <end position="172"/>
    </location>
</feature>
<evidence type="ECO:0000313" key="2">
    <source>
        <dbReference type="Ensembl" id="ENSMFAP00000056996.1"/>
    </source>
</evidence>
<organism evidence="2 3">
    <name type="scientific">Macaca fascicularis</name>
    <name type="common">Crab-eating macaque</name>
    <name type="synonym">Cynomolgus monkey</name>
    <dbReference type="NCBI Taxonomy" id="9541"/>
    <lineage>
        <taxon>Eukaryota</taxon>
        <taxon>Metazoa</taxon>
        <taxon>Chordata</taxon>
        <taxon>Craniata</taxon>
        <taxon>Vertebrata</taxon>
        <taxon>Euteleostomi</taxon>
        <taxon>Mammalia</taxon>
        <taxon>Eutheria</taxon>
        <taxon>Euarchontoglires</taxon>
        <taxon>Primates</taxon>
        <taxon>Haplorrhini</taxon>
        <taxon>Catarrhini</taxon>
        <taxon>Cercopithecidae</taxon>
        <taxon>Cercopithecinae</taxon>
        <taxon>Macaca</taxon>
    </lineage>
</organism>
<dbReference type="Proteomes" id="UP000233100">
    <property type="component" value="Chromosome 10"/>
</dbReference>